<dbReference type="EMBL" id="KE124840">
    <property type="protein sequence ID" value="EPB77301.1"/>
    <property type="molecule type" value="Genomic_DNA"/>
</dbReference>
<reference evidence="1 2" key="1">
    <citation type="submission" date="2013-05" db="EMBL/GenBank/DDBJ databases">
        <title>Draft genome of the parasitic nematode Anyclostoma ceylanicum.</title>
        <authorList>
            <person name="Mitreva M."/>
        </authorList>
    </citation>
    <scope>NUCLEOTIDE SEQUENCE [LARGE SCALE GENOMIC DNA]</scope>
</reference>
<sequence>MALRILGRPYRFDFENNEDEERAIAEAIAREEELMRQEEVDRGGRPEPGARDRVGCLRIRGKPCCRSTSIGSGRKSTKEGPK</sequence>
<gene>
    <name evidence="1" type="ORF">ANCCEY_03598</name>
</gene>
<protein>
    <submittedName>
        <fullName evidence="1">Uncharacterized protein</fullName>
    </submittedName>
</protein>
<evidence type="ECO:0000313" key="1">
    <source>
        <dbReference type="EMBL" id="EPB77301.1"/>
    </source>
</evidence>
<organism evidence="1 2">
    <name type="scientific">Ancylostoma ceylanicum</name>
    <dbReference type="NCBI Taxonomy" id="53326"/>
    <lineage>
        <taxon>Eukaryota</taxon>
        <taxon>Metazoa</taxon>
        <taxon>Ecdysozoa</taxon>
        <taxon>Nematoda</taxon>
        <taxon>Chromadorea</taxon>
        <taxon>Rhabditida</taxon>
        <taxon>Rhabditina</taxon>
        <taxon>Rhabditomorpha</taxon>
        <taxon>Strongyloidea</taxon>
        <taxon>Ancylostomatidae</taxon>
        <taxon>Ancylostomatinae</taxon>
        <taxon>Ancylostoma</taxon>
    </lineage>
</organism>
<keyword evidence="2" id="KW-1185">Reference proteome</keyword>
<proteinExistence type="predicted"/>
<dbReference type="Proteomes" id="UP000054495">
    <property type="component" value="Unassembled WGS sequence"/>
</dbReference>
<dbReference type="AlphaFoldDB" id="A0A0D6M4J8"/>
<accession>A0A0D6M4J8</accession>
<evidence type="ECO:0000313" key="2">
    <source>
        <dbReference type="Proteomes" id="UP000054495"/>
    </source>
</evidence>
<name>A0A0D6M4J8_9BILA</name>